<accession>A0A8H6RWP0</accession>
<dbReference type="OrthoDB" id="3039677at2759"/>
<protein>
    <submittedName>
        <fullName evidence="2">Uncharacterized protein</fullName>
    </submittedName>
</protein>
<name>A0A8H6RWP0_MYCCL</name>
<gene>
    <name evidence="2" type="ORF">HMN09_01410900</name>
</gene>
<evidence type="ECO:0000313" key="3">
    <source>
        <dbReference type="Proteomes" id="UP000613580"/>
    </source>
</evidence>
<evidence type="ECO:0000313" key="2">
    <source>
        <dbReference type="EMBL" id="KAF7288262.1"/>
    </source>
</evidence>
<feature type="region of interest" description="Disordered" evidence="1">
    <location>
        <begin position="30"/>
        <end position="100"/>
    </location>
</feature>
<comment type="caution">
    <text evidence="2">The sequence shown here is derived from an EMBL/GenBank/DDBJ whole genome shotgun (WGS) entry which is preliminary data.</text>
</comment>
<dbReference type="EMBL" id="JACAZE010000042">
    <property type="protein sequence ID" value="KAF7288262.1"/>
    <property type="molecule type" value="Genomic_DNA"/>
</dbReference>
<reference evidence="2" key="1">
    <citation type="submission" date="2020-05" db="EMBL/GenBank/DDBJ databases">
        <title>Mycena genomes resolve the evolution of fungal bioluminescence.</title>
        <authorList>
            <person name="Tsai I.J."/>
        </authorList>
    </citation>
    <scope>NUCLEOTIDE SEQUENCE</scope>
    <source>
        <strain evidence="2">110903Hualien_Pintung</strain>
    </source>
</reference>
<keyword evidence="3" id="KW-1185">Reference proteome</keyword>
<evidence type="ECO:0000256" key="1">
    <source>
        <dbReference type="SAM" id="MobiDB-lite"/>
    </source>
</evidence>
<proteinExistence type="predicted"/>
<dbReference type="Proteomes" id="UP000613580">
    <property type="component" value="Unassembled WGS sequence"/>
</dbReference>
<feature type="compositionally biased region" description="Low complexity" evidence="1">
    <location>
        <begin position="63"/>
        <end position="73"/>
    </location>
</feature>
<sequence>MDADPPDYYADAVYCDCNLYCDEDSSMISRSTRNNHRMDEDLVVGQRLTPAERQKERQRRAAQRAQSRDTQQQNPASAPNAPFEHADGYNPNGNSTAKQTKSSKGFWLAVNNFPPDQRFKLVNLFYLGSHPPPTPSVNADGPSILGILSKELTTVFDPGLFFSPN</sequence>
<feature type="compositionally biased region" description="Polar residues" evidence="1">
    <location>
        <begin position="91"/>
        <end position="100"/>
    </location>
</feature>
<dbReference type="AlphaFoldDB" id="A0A8H6RWP0"/>
<organism evidence="2 3">
    <name type="scientific">Mycena chlorophos</name>
    <name type="common">Agaric fungus</name>
    <name type="synonym">Agaricus chlorophos</name>
    <dbReference type="NCBI Taxonomy" id="658473"/>
    <lineage>
        <taxon>Eukaryota</taxon>
        <taxon>Fungi</taxon>
        <taxon>Dikarya</taxon>
        <taxon>Basidiomycota</taxon>
        <taxon>Agaricomycotina</taxon>
        <taxon>Agaricomycetes</taxon>
        <taxon>Agaricomycetidae</taxon>
        <taxon>Agaricales</taxon>
        <taxon>Marasmiineae</taxon>
        <taxon>Mycenaceae</taxon>
        <taxon>Mycena</taxon>
    </lineage>
</organism>